<comment type="cofactor">
    <cofactor evidence="1">
        <name>a divalent metal cation</name>
        <dbReference type="ChEBI" id="CHEBI:60240"/>
    </cofactor>
</comment>
<evidence type="ECO:0000313" key="12">
    <source>
        <dbReference type="EMBL" id="KAJ0215882.1"/>
    </source>
</evidence>
<keyword evidence="5" id="KW-0479">Metal-binding</keyword>
<reference evidence="12 13" key="1">
    <citation type="journal article" date="2017" name="Nat. Commun.">
        <title>Genome assembly with in vitro proximity ligation data and whole-genome triplication in lettuce.</title>
        <authorList>
            <person name="Reyes-Chin-Wo S."/>
            <person name="Wang Z."/>
            <person name="Yang X."/>
            <person name="Kozik A."/>
            <person name="Arikit S."/>
            <person name="Song C."/>
            <person name="Xia L."/>
            <person name="Froenicke L."/>
            <person name="Lavelle D.O."/>
            <person name="Truco M.J."/>
            <person name="Xia R."/>
            <person name="Zhu S."/>
            <person name="Xu C."/>
            <person name="Xu H."/>
            <person name="Xu X."/>
            <person name="Cox K."/>
            <person name="Korf I."/>
            <person name="Meyers B.C."/>
            <person name="Michelmore R.W."/>
        </authorList>
    </citation>
    <scope>NUCLEOTIDE SEQUENCE [LARGE SCALE GENOMIC DNA]</scope>
    <source>
        <strain evidence="13">cv. Salinas</strain>
        <tissue evidence="12">Seedlings</tissue>
    </source>
</reference>
<evidence type="ECO:0000256" key="6">
    <source>
        <dbReference type="ARBA" id="ARBA00022801"/>
    </source>
</evidence>
<dbReference type="GO" id="GO:0004518">
    <property type="term" value="F:nuclease activity"/>
    <property type="evidence" value="ECO:0007669"/>
    <property type="project" value="UniProtKB-KW"/>
</dbReference>
<evidence type="ECO:0000259" key="11">
    <source>
        <dbReference type="Pfam" id="PF26138"/>
    </source>
</evidence>
<sequence>MDRNHLRLFVKLLESYIQLLICLATVRVWLIECEEKEAHKIDLGNNTLDTLSKRSTEIHHITHESDDNCIYELCMDRNTFAVLCDLLQTRGVLLYDGLVTIEEQVATFLNILAHHKKNRCIQVRFYRSGETVRRYFHRVLDDLMRLQEILFVRPTPVANDCTDNRWKWFQGCLGAIDGTYIEVNVLDSDKPRYRTRKGSIAMNVLGVCNRDMNFVYVLAGWEGSATNSRVLRDAITRHNGLKIPIGNYYLADGGYINGERFLAPYRGNTRAPTNKEEYFNMKHSQARNVIERCFGLLKRCWAILRSPSFYPIRIQGRIVIACALLHNFIRTHMALDPEEYTSSSVEDMPIGEEQPNQFQIVDVVESSNEWTQWRDDLAQEKFESWMSTRSQRQWTQEEEDALITILQDIVVISGRGDNGSFRPGTYDQVVLKLREKVVGINITAKHMQNKIKRLKDKFSAAYDMQNTSGFGWDDVRKCVVVDSPEILEEYLKKHPHKNYVANKPFPVYERLANVFGKDRATGCMAESAADVTQNQNIDNEEGESLPSSNSNPQNTATSSNPNPKDSSQNKKRKAASEEVTYIIGKGLAVVSEEIQKMTRAITSSTNDLAGLKTIHEELKTKELSSSEIMRFYQTLYKLFVLSSPVLFSPVQSNSVPSSSSAKRCLNVQSKPIMGFRTQGRFHSHPNQKLYDSRTEEGSRSEVTTSDLAHSPPYQIKDP</sequence>
<keyword evidence="13" id="KW-1185">Reference proteome</keyword>
<evidence type="ECO:0000256" key="4">
    <source>
        <dbReference type="ARBA" id="ARBA00022722"/>
    </source>
</evidence>
<evidence type="ECO:0000256" key="7">
    <source>
        <dbReference type="ARBA" id="ARBA00023242"/>
    </source>
</evidence>
<evidence type="ECO:0008006" key="14">
    <source>
        <dbReference type="Google" id="ProtNLM"/>
    </source>
</evidence>
<dbReference type="Proteomes" id="UP000235145">
    <property type="component" value="Unassembled WGS sequence"/>
</dbReference>
<dbReference type="PANTHER" id="PTHR22930:SF293">
    <property type="entry name" value="PROTEIN ALP1-LIKE"/>
    <property type="match status" value="1"/>
</dbReference>
<evidence type="ECO:0000259" key="9">
    <source>
        <dbReference type="Pfam" id="PF12776"/>
    </source>
</evidence>
<dbReference type="InterPro" id="IPR027806">
    <property type="entry name" value="HARBI1_dom"/>
</dbReference>
<dbReference type="GO" id="GO:0046872">
    <property type="term" value="F:metal ion binding"/>
    <property type="evidence" value="ECO:0007669"/>
    <property type="project" value="UniProtKB-KW"/>
</dbReference>
<gene>
    <name evidence="12" type="ORF">LSAT_V11C300134100</name>
</gene>
<feature type="domain" description="DUF8040" evidence="11">
    <location>
        <begin position="58"/>
        <end position="144"/>
    </location>
</feature>
<accession>A0A9R1XQL0</accession>
<dbReference type="EMBL" id="NBSK02000003">
    <property type="protein sequence ID" value="KAJ0215882.1"/>
    <property type="molecule type" value="Genomic_DNA"/>
</dbReference>
<evidence type="ECO:0000256" key="1">
    <source>
        <dbReference type="ARBA" id="ARBA00001968"/>
    </source>
</evidence>
<evidence type="ECO:0000256" key="3">
    <source>
        <dbReference type="ARBA" id="ARBA00006958"/>
    </source>
</evidence>
<dbReference type="GO" id="GO:0016787">
    <property type="term" value="F:hydrolase activity"/>
    <property type="evidence" value="ECO:0007669"/>
    <property type="project" value="UniProtKB-KW"/>
</dbReference>
<dbReference type="AlphaFoldDB" id="A0A9R1XQL0"/>
<comment type="caution">
    <text evidence="12">The sequence shown here is derived from an EMBL/GenBank/DDBJ whole genome shotgun (WGS) entry which is preliminary data.</text>
</comment>
<feature type="domain" description="Myb/SANT-like" evidence="9">
    <location>
        <begin position="393"/>
        <end position="482"/>
    </location>
</feature>
<feature type="compositionally biased region" description="Basic and acidic residues" evidence="8">
    <location>
        <begin position="690"/>
        <end position="699"/>
    </location>
</feature>
<dbReference type="PANTHER" id="PTHR22930">
    <property type="match status" value="1"/>
</dbReference>
<feature type="compositionally biased region" description="Polar residues" evidence="8">
    <location>
        <begin position="545"/>
        <end position="566"/>
    </location>
</feature>
<dbReference type="InterPro" id="IPR045249">
    <property type="entry name" value="HARBI1-like"/>
</dbReference>
<organism evidence="12 13">
    <name type="scientific">Lactuca sativa</name>
    <name type="common">Garden lettuce</name>
    <dbReference type="NCBI Taxonomy" id="4236"/>
    <lineage>
        <taxon>Eukaryota</taxon>
        <taxon>Viridiplantae</taxon>
        <taxon>Streptophyta</taxon>
        <taxon>Embryophyta</taxon>
        <taxon>Tracheophyta</taxon>
        <taxon>Spermatophyta</taxon>
        <taxon>Magnoliopsida</taxon>
        <taxon>eudicotyledons</taxon>
        <taxon>Gunneridae</taxon>
        <taxon>Pentapetalae</taxon>
        <taxon>asterids</taxon>
        <taxon>campanulids</taxon>
        <taxon>Asterales</taxon>
        <taxon>Asteraceae</taxon>
        <taxon>Cichorioideae</taxon>
        <taxon>Cichorieae</taxon>
        <taxon>Lactucinae</taxon>
        <taxon>Lactuca</taxon>
    </lineage>
</organism>
<keyword evidence="4" id="KW-0540">Nuclease</keyword>
<name>A0A9R1XQL0_LACSA</name>
<feature type="region of interest" description="Disordered" evidence="8">
    <location>
        <begin position="528"/>
        <end position="575"/>
    </location>
</feature>
<dbReference type="Pfam" id="PF12776">
    <property type="entry name" value="Myb_DNA-bind_3"/>
    <property type="match status" value="1"/>
</dbReference>
<dbReference type="GO" id="GO:0005634">
    <property type="term" value="C:nucleus"/>
    <property type="evidence" value="ECO:0007669"/>
    <property type="project" value="UniProtKB-SubCell"/>
</dbReference>
<proteinExistence type="inferred from homology"/>
<protein>
    <recommendedName>
        <fullName evidence="14">Myb/SANT-like domain-containing protein</fullName>
    </recommendedName>
</protein>
<evidence type="ECO:0000259" key="10">
    <source>
        <dbReference type="Pfam" id="PF13359"/>
    </source>
</evidence>
<evidence type="ECO:0000313" key="13">
    <source>
        <dbReference type="Proteomes" id="UP000235145"/>
    </source>
</evidence>
<dbReference type="InterPro" id="IPR058353">
    <property type="entry name" value="DUF8040"/>
</dbReference>
<comment type="subcellular location">
    <subcellularLocation>
        <location evidence="2">Nucleus</location>
    </subcellularLocation>
</comment>
<comment type="similarity">
    <text evidence="3">Belongs to the HARBI1 family.</text>
</comment>
<keyword evidence="6" id="KW-0378">Hydrolase</keyword>
<feature type="domain" description="DDE Tnp4" evidence="10">
    <location>
        <begin position="176"/>
        <end position="327"/>
    </location>
</feature>
<evidence type="ECO:0000256" key="8">
    <source>
        <dbReference type="SAM" id="MobiDB-lite"/>
    </source>
</evidence>
<keyword evidence="7" id="KW-0539">Nucleus</keyword>
<evidence type="ECO:0000256" key="2">
    <source>
        <dbReference type="ARBA" id="ARBA00004123"/>
    </source>
</evidence>
<feature type="region of interest" description="Disordered" evidence="8">
    <location>
        <begin position="675"/>
        <end position="718"/>
    </location>
</feature>
<dbReference type="InterPro" id="IPR024752">
    <property type="entry name" value="Myb/SANT-like_dom"/>
</dbReference>
<dbReference type="Pfam" id="PF26138">
    <property type="entry name" value="DUF8040"/>
    <property type="match status" value="1"/>
</dbReference>
<dbReference type="Pfam" id="PF13359">
    <property type="entry name" value="DDE_Tnp_4"/>
    <property type="match status" value="1"/>
</dbReference>
<evidence type="ECO:0000256" key="5">
    <source>
        <dbReference type="ARBA" id="ARBA00022723"/>
    </source>
</evidence>